<keyword evidence="2" id="KW-1185">Reference proteome</keyword>
<reference evidence="1 2" key="1">
    <citation type="submission" date="2024-04" db="EMBL/GenBank/DDBJ databases">
        <title>Human intestinal bacterial collection.</title>
        <authorList>
            <person name="Pauvert C."/>
            <person name="Hitch T.C.A."/>
            <person name="Clavel T."/>
        </authorList>
    </citation>
    <scope>NUCLEOTIDE SEQUENCE [LARGE SCALE GENOMIC DNA]</scope>
    <source>
        <strain evidence="1 2">CLA-AA-H197</strain>
    </source>
</reference>
<sequence>MLVVIRGAGDIATGIALRLYRAGMQIVMCDLAQPTSIRRTVCFSEAIRLGETTIEGIRGVLCRDASSARMAAQSAAIAVMADPEASCVSDLHPDVVVDAILAKRNLGTTRGMAPVVIGVGPGFTAQVDVDAAVETMRGHYLGRVYYTGSPLPNTAIPGLIGGYAGERVLRAPADGTFTPCVEIGDEVKAGTVCGTVAGQPMVATIDGVVRGLLQEGVSVTRGMKSGDVDPRCHPEYITMASDKALAVGGGVLEAILNLTAFLGTHDAAPAIDAVIEAADVSIVGGYA</sequence>
<accession>A0ABV1IFN8</accession>
<dbReference type="EMBL" id="JBBNGS010000008">
    <property type="protein sequence ID" value="MEQ2637713.1"/>
    <property type="molecule type" value="Genomic_DNA"/>
</dbReference>
<dbReference type="Gene3D" id="3.40.630.10">
    <property type="entry name" value="Zn peptidases"/>
    <property type="match status" value="1"/>
</dbReference>
<evidence type="ECO:0000313" key="2">
    <source>
        <dbReference type="Proteomes" id="UP001478817"/>
    </source>
</evidence>
<proteinExistence type="predicted"/>
<evidence type="ECO:0000313" key="1">
    <source>
        <dbReference type="EMBL" id="MEQ2637713.1"/>
    </source>
</evidence>
<dbReference type="Proteomes" id="UP001478817">
    <property type="component" value="Unassembled WGS sequence"/>
</dbReference>
<organism evidence="1 2">
    <name type="scientific">Paratractidigestivibacter faecalis</name>
    <dbReference type="NCBI Taxonomy" id="2292441"/>
    <lineage>
        <taxon>Bacteria</taxon>
        <taxon>Bacillati</taxon>
        <taxon>Actinomycetota</taxon>
        <taxon>Coriobacteriia</taxon>
        <taxon>Coriobacteriales</taxon>
        <taxon>Atopobiaceae</taxon>
        <taxon>Paratractidigestivibacter</taxon>
    </lineage>
</organism>
<gene>
    <name evidence="1" type="primary">yqeB</name>
    <name evidence="1" type="ORF">AAAT05_05065</name>
</gene>
<name>A0ABV1IFN8_9ACTN</name>
<dbReference type="NCBIfam" id="TIGR03309">
    <property type="entry name" value="matur_yqeB"/>
    <property type="match status" value="1"/>
</dbReference>
<dbReference type="InterPro" id="IPR017695">
    <property type="entry name" value="Se-dep_Mo_hydrolase_YqeB"/>
</dbReference>
<comment type="caution">
    <text evidence="1">The sequence shown here is derived from an EMBL/GenBank/DDBJ whole genome shotgun (WGS) entry which is preliminary data.</text>
</comment>
<protein>
    <submittedName>
        <fullName evidence="1">Selenium-dependent molybdenum cofactor biosynthesis protein YqeB</fullName>
    </submittedName>
</protein>
<dbReference type="RefSeq" id="WP_349182298.1">
    <property type="nucleotide sequence ID" value="NZ_JBBNGS010000008.1"/>
</dbReference>